<sequence length="273" mass="29983">MSPQPRRWQRYVAIGDSFTEGMVDPSPTMDDEYVGWADRLAAVLAAENASAATPFGYANLAIRGKLLADVADQQTDAALELQPDLVSIVAGGNDCLRPHADLDALADQLESAVARIRATGADVLMATSCDPTWAPFLKVVGRRVAIHSLNVWGIAQRHGAFVVDTWTLRSLRDVRMWGPDRLHLSTLGHQRVAEQAAWTLGLREGDRDWVVPLPPAPALSRMESAQAHAAWARTHLAPWIERRLKHESSGDNRAAKRPELQAISVDERTPIDN</sequence>
<dbReference type="Pfam" id="PF13472">
    <property type="entry name" value="Lipase_GDSL_2"/>
    <property type="match status" value="1"/>
</dbReference>
<keyword evidence="3" id="KW-0378">Hydrolase</keyword>
<feature type="domain" description="SGNH hydrolase-type esterase" evidence="2">
    <location>
        <begin position="13"/>
        <end position="191"/>
    </location>
</feature>
<feature type="region of interest" description="Disordered" evidence="1">
    <location>
        <begin position="247"/>
        <end position="273"/>
    </location>
</feature>
<dbReference type="RefSeq" id="WP_188838706.1">
    <property type="nucleotide sequence ID" value="NZ_BMHI01000006.1"/>
</dbReference>
<evidence type="ECO:0000256" key="1">
    <source>
        <dbReference type="SAM" id="MobiDB-lite"/>
    </source>
</evidence>
<gene>
    <name evidence="3" type="ORF">GCM10011492_38750</name>
</gene>
<dbReference type="Proteomes" id="UP000636793">
    <property type="component" value="Unassembled WGS sequence"/>
</dbReference>
<dbReference type="InterPro" id="IPR013830">
    <property type="entry name" value="SGNH_hydro"/>
</dbReference>
<accession>A0A916TJ44</accession>
<reference evidence="3" key="1">
    <citation type="journal article" date="2014" name="Int. J. Syst. Evol. Microbiol.">
        <title>Complete genome sequence of Corynebacterium casei LMG S-19264T (=DSM 44701T), isolated from a smear-ripened cheese.</title>
        <authorList>
            <consortium name="US DOE Joint Genome Institute (JGI-PGF)"/>
            <person name="Walter F."/>
            <person name="Albersmeier A."/>
            <person name="Kalinowski J."/>
            <person name="Ruckert C."/>
        </authorList>
    </citation>
    <scope>NUCLEOTIDE SEQUENCE</scope>
    <source>
        <strain evidence="3">CGMCC 1.15085</strain>
    </source>
</reference>
<dbReference type="Gene3D" id="3.40.50.1110">
    <property type="entry name" value="SGNH hydrolase"/>
    <property type="match status" value="1"/>
</dbReference>
<dbReference type="PANTHER" id="PTHR43784">
    <property type="entry name" value="GDSL-LIKE LIPASE/ACYLHYDROLASE, PUTATIVE (AFU_ORTHOLOGUE AFUA_2G00820)-RELATED"/>
    <property type="match status" value="1"/>
</dbReference>
<name>A0A916TJ44_9MICO</name>
<evidence type="ECO:0000313" key="4">
    <source>
        <dbReference type="Proteomes" id="UP000636793"/>
    </source>
</evidence>
<organism evidence="3 4">
    <name type="scientific">Flexivirga endophytica</name>
    <dbReference type="NCBI Taxonomy" id="1849103"/>
    <lineage>
        <taxon>Bacteria</taxon>
        <taxon>Bacillati</taxon>
        <taxon>Actinomycetota</taxon>
        <taxon>Actinomycetes</taxon>
        <taxon>Micrococcales</taxon>
        <taxon>Dermacoccaceae</taxon>
        <taxon>Flexivirga</taxon>
    </lineage>
</organism>
<dbReference type="EMBL" id="BMHI01000006">
    <property type="protein sequence ID" value="GGB43955.1"/>
    <property type="molecule type" value="Genomic_DNA"/>
</dbReference>
<dbReference type="AlphaFoldDB" id="A0A916TJ44"/>
<proteinExistence type="predicted"/>
<protein>
    <submittedName>
        <fullName evidence="3">SGNH hydrolase</fullName>
    </submittedName>
</protein>
<dbReference type="SUPFAM" id="SSF52266">
    <property type="entry name" value="SGNH hydrolase"/>
    <property type="match status" value="1"/>
</dbReference>
<keyword evidence="4" id="KW-1185">Reference proteome</keyword>
<evidence type="ECO:0000313" key="3">
    <source>
        <dbReference type="EMBL" id="GGB43955.1"/>
    </source>
</evidence>
<dbReference type="CDD" id="cd01832">
    <property type="entry name" value="SGNH_hydrolase_like_1"/>
    <property type="match status" value="1"/>
</dbReference>
<dbReference type="InterPro" id="IPR036514">
    <property type="entry name" value="SGNH_hydro_sf"/>
</dbReference>
<dbReference type="InterPro" id="IPR053140">
    <property type="entry name" value="GDSL_Rv0518-like"/>
</dbReference>
<evidence type="ECO:0000259" key="2">
    <source>
        <dbReference type="Pfam" id="PF13472"/>
    </source>
</evidence>
<reference evidence="3" key="2">
    <citation type="submission" date="2020-09" db="EMBL/GenBank/DDBJ databases">
        <authorList>
            <person name="Sun Q."/>
            <person name="Zhou Y."/>
        </authorList>
    </citation>
    <scope>NUCLEOTIDE SEQUENCE</scope>
    <source>
        <strain evidence="3">CGMCC 1.15085</strain>
    </source>
</reference>
<dbReference type="PANTHER" id="PTHR43784:SF2">
    <property type="entry name" value="GDSL-LIKE LIPASE_ACYLHYDROLASE, PUTATIVE (AFU_ORTHOLOGUE AFUA_2G00820)-RELATED"/>
    <property type="match status" value="1"/>
</dbReference>
<comment type="caution">
    <text evidence="3">The sequence shown here is derived from an EMBL/GenBank/DDBJ whole genome shotgun (WGS) entry which is preliminary data.</text>
</comment>
<dbReference type="GO" id="GO:0016787">
    <property type="term" value="F:hydrolase activity"/>
    <property type="evidence" value="ECO:0007669"/>
    <property type="project" value="UniProtKB-KW"/>
</dbReference>